<organism evidence="2 3">
    <name type="scientific">Lotharella oceanica</name>
    <dbReference type="NCBI Taxonomy" id="641309"/>
    <lineage>
        <taxon>Eukaryota</taxon>
        <taxon>Sar</taxon>
        <taxon>Rhizaria</taxon>
        <taxon>Cercozoa</taxon>
        <taxon>Chlorarachniophyceae</taxon>
        <taxon>Lotharella</taxon>
    </lineage>
</organism>
<keyword evidence="2" id="KW-0542">Nucleomorph</keyword>
<geneLocation type="nucleomorph" evidence="2"/>
<name>A0A060DA03_9EUKA</name>
<proteinExistence type="predicted"/>
<gene>
    <name evidence="2" type="ORF">M951_chr166</name>
</gene>
<evidence type="ECO:0000256" key="1">
    <source>
        <dbReference type="SAM" id="Phobius"/>
    </source>
</evidence>
<keyword evidence="1" id="KW-0812">Transmembrane</keyword>
<protein>
    <submittedName>
        <fullName evidence="2">Uncharacterized protein</fullName>
    </submittedName>
</protein>
<feature type="transmembrane region" description="Helical" evidence="1">
    <location>
        <begin position="39"/>
        <end position="60"/>
    </location>
</feature>
<evidence type="ECO:0000313" key="3">
    <source>
        <dbReference type="Proteomes" id="UP000243670"/>
    </source>
</evidence>
<keyword evidence="1" id="KW-0472">Membrane</keyword>
<dbReference type="Proteomes" id="UP000243670">
    <property type="component" value="Nucleomorph 1"/>
</dbReference>
<dbReference type="AlphaFoldDB" id="A0A060DA03"/>
<dbReference type="EMBL" id="CP006627">
    <property type="protein sequence ID" value="AIB09552.1"/>
    <property type="molecule type" value="Genomic_DNA"/>
</dbReference>
<accession>A0A060DA03</accession>
<reference evidence="2 3" key="1">
    <citation type="journal article" date="2014" name="BMC Genomics">
        <title>Nucleomorph and plastid genome sequences of the chlorarachniophyte Lotharella oceanica: convergent reductive evolution and frequent recombination in nucleomorph-bearing algae.</title>
        <authorList>
            <person name="Tanifuji G."/>
            <person name="Onodera N.T."/>
            <person name="Brown M.W."/>
            <person name="Curtis B.A."/>
            <person name="Roger A.J."/>
            <person name="Ka-Shu Wong G."/>
            <person name="Melkonian M."/>
            <person name="Archibald J.M."/>
        </authorList>
    </citation>
    <scope>NUCLEOTIDE SEQUENCE [LARGE SCALE GENOMIC DNA]</scope>
    <source>
        <strain evidence="2 3">CCMP622</strain>
    </source>
</reference>
<keyword evidence="1" id="KW-1133">Transmembrane helix</keyword>
<evidence type="ECO:0000313" key="2">
    <source>
        <dbReference type="EMBL" id="AIB09552.1"/>
    </source>
</evidence>
<sequence>MNYRNKNKLNSNKDILRKKTIFTKITKLCKNIFFNYKSFFFQIFFIIYVRESLFFLKNFYCDSFRMYKNLEIFNILCV</sequence>